<dbReference type="Pfam" id="PF07062">
    <property type="entry name" value="Clc-like"/>
    <property type="match status" value="2"/>
</dbReference>
<dbReference type="Proteomes" id="UP000053660">
    <property type="component" value="Unassembled WGS sequence"/>
</dbReference>
<evidence type="ECO:0000313" key="2">
    <source>
        <dbReference type="EMBL" id="KHJ96371.1"/>
    </source>
</evidence>
<protein>
    <submittedName>
        <fullName evidence="2">Clc-like protein</fullName>
    </submittedName>
</protein>
<keyword evidence="1" id="KW-0472">Membrane</keyword>
<dbReference type="GO" id="GO:0016020">
    <property type="term" value="C:membrane"/>
    <property type="evidence" value="ECO:0007669"/>
    <property type="project" value="InterPro"/>
</dbReference>
<feature type="transmembrane region" description="Helical" evidence="1">
    <location>
        <begin position="6"/>
        <end position="28"/>
    </location>
</feature>
<reference evidence="2 3" key="1">
    <citation type="submission" date="2014-03" db="EMBL/GenBank/DDBJ databases">
        <title>Draft genome of the hookworm Oesophagostomum dentatum.</title>
        <authorList>
            <person name="Mitreva M."/>
        </authorList>
    </citation>
    <scope>NUCLEOTIDE SEQUENCE [LARGE SCALE GENOMIC DNA]</scope>
    <source>
        <strain evidence="2 3">OD-Hann</strain>
    </source>
</reference>
<dbReference type="InterPro" id="IPR010761">
    <property type="entry name" value="Clc_prot-like"/>
</dbReference>
<dbReference type="EMBL" id="KN549684">
    <property type="protein sequence ID" value="KHJ96371.1"/>
    <property type="molecule type" value="Genomic_DNA"/>
</dbReference>
<dbReference type="AlphaFoldDB" id="A0A0B1TJT4"/>
<sequence>MVRADFILQAVALLCVIVGLITVFVALSTPSWQVAYVRELQQWLQSGLWMSCQTRPTGMHVCSYAFSSDDLSLRISDDIANIRTPTFYTLICIGCSIAFVILSYMVEYRFYHVSVSGIYEKHRGYSFHLAVAGSILYLLALVLSVPHTLTAIRRDTLPRGSTETASKYHTRSGNYPVFNTSQYSQEEQFAMRGLPLIPEKYR</sequence>
<keyword evidence="1" id="KW-1133">Transmembrane helix</keyword>
<dbReference type="OrthoDB" id="10025519at2759"/>
<evidence type="ECO:0000256" key="1">
    <source>
        <dbReference type="SAM" id="Phobius"/>
    </source>
</evidence>
<evidence type="ECO:0000313" key="3">
    <source>
        <dbReference type="Proteomes" id="UP000053660"/>
    </source>
</evidence>
<feature type="transmembrane region" description="Helical" evidence="1">
    <location>
        <begin position="87"/>
        <end position="105"/>
    </location>
</feature>
<name>A0A0B1TJT4_OESDE</name>
<feature type="transmembrane region" description="Helical" evidence="1">
    <location>
        <begin position="125"/>
        <end position="145"/>
    </location>
</feature>
<accession>A0A0B1TJT4</accession>
<keyword evidence="1" id="KW-0812">Transmembrane</keyword>
<proteinExistence type="predicted"/>
<gene>
    <name evidence="2" type="ORF">OESDEN_03667</name>
</gene>
<keyword evidence="3" id="KW-1185">Reference proteome</keyword>
<organism evidence="2 3">
    <name type="scientific">Oesophagostomum dentatum</name>
    <name type="common">Nodular worm</name>
    <dbReference type="NCBI Taxonomy" id="61180"/>
    <lineage>
        <taxon>Eukaryota</taxon>
        <taxon>Metazoa</taxon>
        <taxon>Ecdysozoa</taxon>
        <taxon>Nematoda</taxon>
        <taxon>Chromadorea</taxon>
        <taxon>Rhabditida</taxon>
        <taxon>Rhabditina</taxon>
        <taxon>Rhabditomorpha</taxon>
        <taxon>Strongyloidea</taxon>
        <taxon>Strongylidae</taxon>
        <taxon>Oesophagostomum</taxon>
    </lineage>
</organism>
<dbReference type="Gene3D" id="1.20.140.150">
    <property type="match status" value="1"/>
</dbReference>